<dbReference type="InterPro" id="IPR036259">
    <property type="entry name" value="MFS_trans_sf"/>
</dbReference>
<feature type="transmembrane region" description="Helical" evidence="7">
    <location>
        <begin position="12"/>
        <end position="31"/>
    </location>
</feature>
<dbReference type="GO" id="GO:0022857">
    <property type="term" value="F:transmembrane transporter activity"/>
    <property type="evidence" value="ECO:0007669"/>
    <property type="project" value="InterPro"/>
</dbReference>
<proteinExistence type="inferred from homology"/>
<keyword evidence="4 7" id="KW-1133">Transmembrane helix</keyword>
<name>A0A251TZ98_HELAN</name>
<keyword evidence="3 7" id="KW-0812">Transmembrane</keyword>
<evidence type="ECO:0000313" key="9">
    <source>
        <dbReference type="Proteomes" id="UP000215914"/>
    </source>
</evidence>
<dbReference type="InterPro" id="IPR000109">
    <property type="entry name" value="POT_fam"/>
</dbReference>
<gene>
    <name evidence="8" type="ORF">HannXRQ_Chr09g0271191</name>
</gene>
<protein>
    <submittedName>
        <fullName evidence="8">Putative proton-dependent oligopeptide transporter family</fullName>
    </submittedName>
</protein>
<dbReference type="OMA" id="WSNGLGI"/>
<dbReference type="InParanoid" id="A0A251TZ98"/>
<comment type="subcellular location">
    <subcellularLocation>
        <location evidence="1">Membrane</location>
        <topology evidence="1">Multi-pass membrane protein</topology>
    </subcellularLocation>
</comment>
<keyword evidence="9" id="KW-1185">Reference proteome</keyword>
<accession>A0A251TZ98</accession>
<dbReference type="EMBL" id="CM007898">
    <property type="protein sequence ID" value="OTG16420.1"/>
    <property type="molecule type" value="Genomic_DNA"/>
</dbReference>
<sequence length="75" mass="8630">MVYVLSNVSWSNGLGIPVVYMFISVVLFFGGTKMYVKVKPQESPFTSMARVVVVAVKKRWLKLPQQPWLSLFSYR</sequence>
<dbReference type="AlphaFoldDB" id="A0A251TZ98"/>
<comment type="similarity">
    <text evidence="6">Belongs to the major facilitator superfamily. Phosphate:H(+) symporter (TC 2.A.1.9) family.</text>
</comment>
<evidence type="ECO:0000313" key="8">
    <source>
        <dbReference type="EMBL" id="OTG16420.1"/>
    </source>
</evidence>
<dbReference type="GO" id="GO:0016020">
    <property type="term" value="C:membrane"/>
    <property type="evidence" value="ECO:0007669"/>
    <property type="project" value="UniProtKB-SubCell"/>
</dbReference>
<dbReference type="Pfam" id="PF00854">
    <property type="entry name" value="PTR2"/>
    <property type="match status" value="1"/>
</dbReference>
<evidence type="ECO:0000256" key="6">
    <source>
        <dbReference type="ARBA" id="ARBA00044504"/>
    </source>
</evidence>
<evidence type="ECO:0000256" key="5">
    <source>
        <dbReference type="ARBA" id="ARBA00023136"/>
    </source>
</evidence>
<evidence type="ECO:0000256" key="2">
    <source>
        <dbReference type="ARBA" id="ARBA00005982"/>
    </source>
</evidence>
<reference evidence="9" key="1">
    <citation type="journal article" date="2017" name="Nature">
        <title>The sunflower genome provides insights into oil metabolism, flowering and Asterid evolution.</title>
        <authorList>
            <person name="Badouin H."/>
            <person name="Gouzy J."/>
            <person name="Grassa C.J."/>
            <person name="Murat F."/>
            <person name="Staton S.E."/>
            <person name="Cottret L."/>
            <person name="Lelandais-Briere C."/>
            <person name="Owens G.L."/>
            <person name="Carrere S."/>
            <person name="Mayjonade B."/>
            <person name="Legrand L."/>
            <person name="Gill N."/>
            <person name="Kane N.C."/>
            <person name="Bowers J.E."/>
            <person name="Hubner S."/>
            <person name="Bellec A."/>
            <person name="Berard A."/>
            <person name="Berges H."/>
            <person name="Blanchet N."/>
            <person name="Boniface M.C."/>
            <person name="Brunel D."/>
            <person name="Catrice O."/>
            <person name="Chaidir N."/>
            <person name="Claudel C."/>
            <person name="Donnadieu C."/>
            <person name="Faraut T."/>
            <person name="Fievet G."/>
            <person name="Helmstetter N."/>
            <person name="King M."/>
            <person name="Knapp S.J."/>
            <person name="Lai Z."/>
            <person name="Le Paslier M.C."/>
            <person name="Lippi Y."/>
            <person name="Lorenzon L."/>
            <person name="Mandel J.R."/>
            <person name="Marage G."/>
            <person name="Marchand G."/>
            <person name="Marquand E."/>
            <person name="Bret-Mestries E."/>
            <person name="Morien E."/>
            <person name="Nambeesan S."/>
            <person name="Nguyen T."/>
            <person name="Pegot-Espagnet P."/>
            <person name="Pouilly N."/>
            <person name="Raftis F."/>
            <person name="Sallet E."/>
            <person name="Schiex T."/>
            <person name="Thomas J."/>
            <person name="Vandecasteele C."/>
            <person name="Vares D."/>
            <person name="Vear F."/>
            <person name="Vautrin S."/>
            <person name="Crespi M."/>
            <person name="Mangin B."/>
            <person name="Burke J.M."/>
            <person name="Salse J."/>
            <person name="Munos S."/>
            <person name="Vincourt P."/>
            <person name="Rieseberg L.H."/>
            <person name="Langlade N.B."/>
        </authorList>
    </citation>
    <scope>NUCLEOTIDE SEQUENCE [LARGE SCALE GENOMIC DNA]</scope>
    <source>
        <strain evidence="9">cv. SF193</strain>
    </source>
</reference>
<comment type="similarity">
    <text evidence="2">Belongs to the major facilitator superfamily. Proton-dependent oligopeptide transporter (POT/PTR) (TC 2.A.17) family.</text>
</comment>
<evidence type="ECO:0000256" key="3">
    <source>
        <dbReference type="ARBA" id="ARBA00022692"/>
    </source>
</evidence>
<dbReference type="Gene3D" id="1.20.1250.20">
    <property type="entry name" value="MFS general substrate transporter like domains"/>
    <property type="match status" value="1"/>
</dbReference>
<keyword evidence="5 7" id="KW-0472">Membrane</keyword>
<evidence type="ECO:0000256" key="7">
    <source>
        <dbReference type="SAM" id="Phobius"/>
    </source>
</evidence>
<dbReference type="Proteomes" id="UP000215914">
    <property type="component" value="Chromosome 9"/>
</dbReference>
<evidence type="ECO:0000256" key="4">
    <source>
        <dbReference type="ARBA" id="ARBA00022989"/>
    </source>
</evidence>
<evidence type="ECO:0000256" key="1">
    <source>
        <dbReference type="ARBA" id="ARBA00004141"/>
    </source>
</evidence>
<dbReference type="PANTHER" id="PTHR11654">
    <property type="entry name" value="OLIGOPEPTIDE TRANSPORTER-RELATED"/>
    <property type="match status" value="1"/>
</dbReference>
<organism evidence="8 9">
    <name type="scientific">Helianthus annuus</name>
    <name type="common">Common sunflower</name>
    <dbReference type="NCBI Taxonomy" id="4232"/>
    <lineage>
        <taxon>Eukaryota</taxon>
        <taxon>Viridiplantae</taxon>
        <taxon>Streptophyta</taxon>
        <taxon>Embryophyta</taxon>
        <taxon>Tracheophyta</taxon>
        <taxon>Spermatophyta</taxon>
        <taxon>Magnoliopsida</taxon>
        <taxon>eudicotyledons</taxon>
        <taxon>Gunneridae</taxon>
        <taxon>Pentapetalae</taxon>
        <taxon>asterids</taxon>
        <taxon>campanulids</taxon>
        <taxon>Asterales</taxon>
        <taxon>Asteraceae</taxon>
        <taxon>Asteroideae</taxon>
        <taxon>Heliantheae alliance</taxon>
        <taxon>Heliantheae</taxon>
        <taxon>Helianthus</taxon>
    </lineage>
</organism>